<sequence length="178" mass="19282">MKPWKLILVLVLLCSISVSVPVSASESGENARDILQVAYQNDIPQIAELAEEQYVEVVYDSRYDSSPIILPRAVPSSYDYYKTYRTGVTCKGSGQASSYLLDANITFYVNVFFKSTNAVGYESPVVTGVSGVYGATGYSSPSVKVTSWSAKKMTFKGTCKLKAGGTYTMTGTKTISLP</sequence>
<evidence type="ECO:0000313" key="2">
    <source>
        <dbReference type="EMBL" id="HJC50442.1"/>
    </source>
</evidence>
<evidence type="ECO:0000313" key="3">
    <source>
        <dbReference type="Proteomes" id="UP000823904"/>
    </source>
</evidence>
<evidence type="ECO:0000256" key="1">
    <source>
        <dbReference type="SAM" id="SignalP"/>
    </source>
</evidence>
<comment type="caution">
    <text evidence="2">The sequence shown here is derived from an EMBL/GenBank/DDBJ whole genome shotgun (WGS) entry which is preliminary data.</text>
</comment>
<gene>
    <name evidence="2" type="ORF">H9754_07745</name>
</gene>
<dbReference type="Proteomes" id="UP000823904">
    <property type="component" value="Unassembled WGS sequence"/>
</dbReference>
<feature type="signal peptide" evidence="1">
    <location>
        <begin position="1"/>
        <end position="24"/>
    </location>
</feature>
<evidence type="ECO:0008006" key="4">
    <source>
        <dbReference type="Google" id="ProtNLM"/>
    </source>
</evidence>
<proteinExistence type="predicted"/>
<name>A0A9D2T8J8_9FIRM</name>
<keyword evidence="1" id="KW-0732">Signal</keyword>
<accession>A0A9D2T8J8</accession>
<reference evidence="2" key="2">
    <citation type="submission" date="2021-04" db="EMBL/GenBank/DDBJ databases">
        <authorList>
            <person name="Gilroy R."/>
        </authorList>
    </citation>
    <scope>NUCLEOTIDE SEQUENCE</scope>
    <source>
        <strain evidence="2">ChiSjej3B21-8574</strain>
    </source>
</reference>
<dbReference type="AlphaFoldDB" id="A0A9D2T8J8"/>
<dbReference type="EMBL" id="DWWD01000029">
    <property type="protein sequence ID" value="HJC50442.1"/>
    <property type="molecule type" value="Genomic_DNA"/>
</dbReference>
<protein>
    <recommendedName>
        <fullName evidence="4">DUF5626 domain-containing protein</fullName>
    </recommendedName>
</protein>
<organism evidence="2 3">
    <name type="scientific">Candidatus Anaerostipes avistercoris</name>
    <dbReference type="NCBI Taxonomy" id="2838462"/>
    <lineage>
        <taxon>Bacteria</taxon>
        <taxon>Bacillati</taxon>
        <taxon>Bacillota</taxon>
        <taxon>Clostridia</taxon>
        <taxon>Lachnospirales</taxon>
        <taxon>Lachnospiraceae</taxon>
        <taxon>Anaerostipes</taxon>
    </lineage>
</organism>
<feature type="chain" id="PRO_5038854688" description="DUF5626 domain-containing protein" evidence="1">
    <location>
        <begin position="25"/>
        <end position="178"/>
    </location>
</feature>
<reference evidence="2" key="1">
    <citation type="journal article" date="2021" name="PeerJ">
        <title>Extensive microbial diversity within the chicken gut microbiome revealed by metagenomics and culture.</title>
        <authorList>
            <person name="Gilroy R."/>
            <person name="Ravi A."/>
            <person name="Getino M."/>
            <person name="Pursley I."/>
            <person name="Horton D.L."/>
            <person name="Alikhan N.F."/>
            <person name="Baker D."/>
            <person name="Gharbi K."/>
            <person name="Hall N."/>
            <person name="Watson M."/>
            <person name="Adriaenssens E.M."/>
            <person name="Foster-Nyarko E."/>
            <person name="Jarju S."/>
            <person name="Secka A."/>
            <person name="Antonio M."/>
            <person name="Oren A."/>
            <person name="Chaudhuri R.R."/>
            <person name="La Ragione R."/>
            <person name="Hildebrand F."/>
            <person name="Pallen M.J."/>
        </authorList>
    </citation>
    <scope>NUCLEOTIDE SEQUENCE</scope>
    <source>
        <strain evidence="2">ChiSjej3B21-8574</strain>
    </source>
</reference>